<dbReference type="InterPro" id="IPR043128">
    <property type="entry name" value="Rev_trsase/Diguanyl_cyclase"/>
</dbReference>
<reference evidence="10" key="2">
    <citation type="journal article" date="2024" name="Plant">
        <title>Genomic evolution and insights into agronomic trait innovations of Sesamum species.</title>
        <authorList>
            <person name="Miao H."/>
            <person name="Wang L."/>
            <person name="Qu L."/>
            <person name="Liu H."/>
            <person name="Sun Y."/>
            <person name="Le M."/>
            <person name="Wang Q."/>
            <person name="Wei S."/>
            <person name="Zheng Y."/>
            <person name="Lin W."/>
            <person name="Duan Y."/>
            <person name="Cao H."/>
            <person name="Xiong S."/>
            <person name="Wang X."/>
            <person name="Wei L."/>
            <person name="Li C."/>
            <person name="Ma Q."/>
            <person name="Ju M."/>
            <person name="Zhao R."/>
            <person name="Li G."/>
            <person name="Mu C."/>
            <person name="Tian Q."/>
            <person name="Mei H."/>
            <person name="Zhang T."/>
            <person name="Gao T."/>
            <person name="Zhang H."/>
        </authorList>
    </citation>
    <scope>NUCLEOTIDE SEQUENCE</scope>
    <source>
        <strain evidence="10">K16</strain>
    </source>
</reference>
<dbReference type="PANTHER" id="PTHR24559:SF444">
    <property type="entry name" value="REVERSE TRANSCRIPTASE DOMAIN-CONTAINING PROTEIN"/>
    <property type="match status" value="1"/>
</dbReference>
<dbReference type="Gene3D" id="3.30.70.270">
    <property type="match status" value="1"/>
</dbReference>
<evidence type="ECO:0000259" key="9">
    <source>
        <dbReference type="Pfam" id="PF00078"/>
    </source>
</evidence>
<evidence type="ECO:0000256" key="4">
    <source>
        <dbReference type="ARBA" id="ARBA00022722"/>
    </source>
</evidence>
<evidence type="ECO:0000256" key="7">
    <source>
        <dbReference type="ARBA" id="ARBA00022918"/>
    </source>
</evidence>
<dbReference type="PANTHER" id="PTHR24559">
    <property type="entry name" value="TRANSPOSON TY3-I GAG-POL POLYPROTEIN"/>
    <property type="match status" value="1"/>
</dbReference>
<keyword evidence="2" id="KW-0808">Transferase</keyword>
<dbReference type="EMBL" id="JACGWL010000003">
    <property type="protein sequence ID" value="KAK4406678.1"/>
    <property type="molecule type" value="Genomic_DNA"/>
</dbReference>
<dbReference type="GO" id="GO:0003964">
    <property type="term" value="F:RNA-directed DNA polymerase activity"/>
    <property type="evidence" value="ECO:0007669"/>
    <property type="project" value="UniProtKB-KW"/>
</dbReference>
<keyword evidence="8" id="KW-0175">Coiled coil</keyword>
<evidence type="ECO:0000313" key="10">
    <source>
        <dbReference type="EMBL" id="KAK4406678.1"/>
    </source>
</evidence>
<evidence type="ECO:0000256" key="2">
    <source>
        <dbReference type="ARBA" id="ARBA00022679"/>
    </source>
</evidence>
<keyword evidence="6" id="KW-0378">Hydrolase</keyword>
<name>A0AAE1X8A1_9LAMI</name>
<dbReference type="GO" id="GO:0006508">
    <property type="term" value="P:proteolysis"/>
    <property type="evidence" value="ECO:0007669"/>
    <property type="project" value="UniProtKB-KW"/>
</dbReference>
<keyword evidence="7" id="KW-0695">RNA-directed DNA polymerase</keyword>
<dbReference type="GO" id="GO:0004519">
    <property type="term" value="F:endonuclease activity"/>
    <property type="evidence" value="ECO:0007669"/>
    <property type="project" value="UniProtKB-KW"/>
</dbReference>
<keyword evidence="3" id="KW-0548">Nucleotidyltransferase</keyword>
<evidence type="ECO:0000256" key="6">
    <source>
        <dbReference type="ARBA" id="ARBA00022801"/>
    </source>
</evidence>
<sequence>MRARKERNLCYNCDEIFVPGHKCKVRYSYMLMNEEEVQAYDEENEHMEEQGGEAETEDVTVSINAMHGNALGIKVEPTTPMMVSVADGYRMISKKKGSKFAASESLRGLIGRKTYDLLGQLLSTDEMKDKAVSNPIISRLLHNFEDIFQEPQSLPPKRNIEHKIELMPDAIRRNNNHIVIDELLDELYGARYFSKIDLRSGYFQIRMREEDISKTSFTTHSGHYEFLVMPFGVE</sequence>
<reference evidence="10" key="1">
    <citation type="submission" date="2020-06" db="EMBL/GenBank/DDBJ databases">
        <authorList>
            <person name="Li T."/>
            <person name="Hu X."/>
            <person name="Zhang T."/>
            <person name="Song X."/>
            <person name="Zhang H."/>
            <person name="Dai N."/>
            <person name="Sheng W."/>
            <person name="Hou X."/>
            <person name="Wei L."/>
        </authorList>
    </citation>
    <scope>NUCLEOTIDE SEQUENCE</scope>
    <source>
        <strain evidence="10">K16</strain>
        <tissue evidence="10">Leaf</tissue>
    </source>
</reference>
<dbReference type="InterPro" id="IPR000477">
    <property type="entry name" value="RT_dom"/>
</dbReference>
<evidence type="ECO:0000256" key="1">
    <source>
        <dbReference type="ARBA" id="ARBA00022670"/>
    </source>
</evidence>
<comment type="caution">
    <text evidence="10">The sequence shown here is derived from an EMBL/GenBank/DDBJ whole genome shotgun (WGS) entry which is preliminary data.</text>
</comment>
<protein>
    <submittedName>
        <fullName evidence="10">Retrovirus-related Pol polyprotein from transposon</fullName>
    </submittedName>
</protein>
<keyword evidence="11" id="KW-1185">Reference proteome</keyword>
<evidence type="ECO:0000256" key="3">
    <source>
        <dbReference type="ARBA" id="ARBA00022695"/>
    </source>
</evidence>
<dbReference type="FunFam" id="3.10.10.10:FF:000007">
    <property type="entry name" value="Retrovirus-related Pol polyprotein from transposon 17.6-like Protein"/>
    <property type="match status" value="1"/>
</dbReference>
<feature type="coiled-coil region" evidence="8">
    <location>
        <begin position="30"/>
        <end position="57"/>
    </location>
</feature>
<dbReference type="InterPro" id="IPR043502">
    <property type="entry name" value="DNA/RNA_pol_sf"/>
</dbReference>
<dbReference type="AlphaFoldDB" id="A0AAE1X8A1"/>
<keyword evidence="5" id="KW-0255">Endonuclease</keyword>
<gene>
    <name evidence="10" type="ORF">Sango_0674300</name>
</gene>
<dbReference type="Proteomes" id="UP001289374">
    <property type="component" value="Unassembled WGS sequence"/>
</dbReference>
<dbReference type="CDD" id="cd01647">
    <property type="entry name" value="RT_LTR"/>
    <property type="match status" value="1"/>
</dbReference>
<keyword evidence="1" id="KW-0645">Protease</keyword>
<evidence type="ECO:0000313" key="11">
    <source>
        <dbReference type="Proteomes" id="UP001289374"/>
    </source>
</evidence>
<dbReference type="InterPro" id="IPR053134">
    <property type="entry name" value="RNA-dir_DNA_polymerase"/>
</dbReference>
<proteinExistence type="predicted"/>
<dbReference type="GO" id="GO:0008233">
    <property type="term" value="F:peptidase activity"/>
    <property type="evidence" value="ECO:0007669"/>
    <property type="project" value="UniProtKB-KW"/>
</dbReference>
<dbReference type="Pfam" id="PF00078">
    <property type="entry name" value="RVT_1"/>
    <property type="match status" value="1"/>
</dbReference>
<keyword evidence="4" id="KW-0540">Nuclease</keyword>
<accession>A0AAE1X8A1</accession>
<organism evidence="10 11">
    <name type="scientific">Sesamum angolense</name>
    <dbReference type="NCBI Taxonomy" id="2727404"/>
    <lineage>
        <taxon>Eukaryota</taxon>
        <taxon>Viridiplantae</taxon>
        <taxon>Streptophyta</taxon>
        <taxon>Embryophyta</taxon>
        <taxon>Tracheophyta</taxon>
        <taxon>Spermatophyta</taxon>
        <taxon>Magnoliopsida</taxon>
        <taxon>eudicotyledons</taxon>
        <taxon>Gunneridae</taxon>
        <taxon>Pentapetalae</taxon>
        <taxon>asterids</taxon>
        <taxon>lamiids</taxon>
        <taxon>Lamiales</taxon>
        <taxon>Pedaliaceae</taxon>
        <taxon>Sesamum</taxon>
    </lineage>
</organism>
<feature type="domain" description="Reverse transcriptase" evidence="9">
    <location>
        <begin position="126"/>
        <end position="233"/>
    </location>
</feature>
<dbReference type="Gene3D" id="3.10.10.10">
    <property type="entry name" value="HIV Type 1 Reverse Transcriptase, subunit A, domain 1"/>
    <property type="match status" value="1"/>
</dbReference>
<evidence type="ECO:0000256" key="8">
    <source>
        <dbReference type="SAM" id="Coils"/>
    </source>
</evidence>
<evidence type="ECO:0000256" key="5">
    <source>
        <dbReference type="ARBA" id="ARBA00022759"/>
    </source>
</evidence>
<dbReference type="SUPFAM" id="SSF56672">
    <property type="entry name" value="DNA/RNA polymerases"/>
    <property type="match status" value="1"/>
</dbReference>